<dbReference type="GO" id="GO:0006308">
    <property type="term" value="P:DNA catabolic process"/>
    <property type="evidence" value="ECO:0007669"/>
    <property type="project" value="TreeGrafter"/>
</dbReference>
<evidence type="ECO:0000313" key="10">
    <source>
        <dbReference type="Proteomes" id="UP000299102"/>
    </source>
</evidence>
<dbReference type="EMBL" id="BGZK01002235">
    <property type="protein sequence ID" value="GBP92068.1"/>
    <property type="molecule type" value="Genomic_DNA"/>
</dbReference>
<protein>
    <submittedName>
        <fullName evidence="9">Three-prime repair exonuclease 1</fullName>
    </submittedName>
</protein>
<dbReference type="GO" id="GO:0046872">
    <property type="term" value="F:metal ion binding"/>
    <property type="evidence" value="ECO:0007669"/>
    <property type="project" value="UniProtKB-KW"/>
</dbReference>
<keyword evidence="3" id="KW-0479">Metal-binding</keyword>
<sequence length="227" mass="25486">MVLIETYLFIDLEATGLPEEENNQTKITELSLVAVSRKHLLTTKAGEAPRVQRKLTLCFNPGRAIRPIAEKLSGLTNVMLDGEPMFGHDTCRLMEMFIKLLNRPVCLVSHGGNYLDFPVLKKQLYEANVSLPFDLRYIDSLDVFYCVTEGANAIGSGFPHSLKIRLAKSYKLRDVYGRLLGRPPPQTHRAEADCLLVLECAVALSSKFVDWVDKHCKLFSQQKCLGS</sequence>
<dbReference type="InterPro" id="IPR012337">
    <property type="entry name" value="RNaseH-like_sf"/>
</dbReference>
<dbReference type="GO" id="GO:0005737">
    <property type="term" value="C:cytoplasm"/>
    <property type="evidence" value="ECO:0007669"/>
    <property type="project" value="TreeGrafter"/>
</dbReference>
<evidence type="ECO:0000256" key="2">
    <source>
        <dbReference type="ARBA" id="ARBA00022722"/>
    </source>
</evidence>
<dbReference type="InterPro" id="IPR013520">
    <property type="entry name" value="Ribonucl_H"/>
</dbReference>
<keyword evidence="2" id="KW-0540">Nuclease</keyword>
<dbReference type="GO" id="GO:0003676">
    <property type="term" value="F:nucleic acid binding"/>
    <property type="evidence" value="ECO:0007669"/>
    <property type="project" value="InterPro"/>
</dbReference>
<evidence type="ECO:0000256" key="1">
    <source>
        <dbReference type="ARBA" id="ARBA00001946"/>
    </source>
</evidence>
<dbReference type="InterPro" id="IPR040393">
    <property type="entry name" value="TREX1/2"/>
</dbReference>
<gene>
    <name evidence="9" type="primary">TREX1</name>
    <name evidence="9" type="ORF">EVAR_41808_1</name>
</gene>
<proteinExistence type="inferred from homology"/>
<evidence type="ECO:0000256" key="4">
    <source>
        <dbReference type="ARBA" id="ARBA00022801"/>
    </source>
</evidence>
<dbReference type="GO" id="GO:0008296">
    <property type="term" value="F:3'-5'-DNA exonuclease activity"/>
    <property type="evidence" value="ECO:0007669"/>
    <property type="project" value="TreeGrafter"/>
</dbReference>
<dbReference type="STRING" id="151549.A0A4C1ZWJ5"/>
<dbReference type="PANTHER" id="PTHR13058">
    <property type="entry name" value="THREE PRIME REPAIR EXONUCLEASE 1, 2"/>
    <property type="match status" value="1"/>
</dbReference>
<keyword evidence="10" id="KW-1185">Reference proteome</keyword>
<feature type="domain" description="Exonuclease" evidence="8">
    <location>
        <begin position="6"/>
        <end position="210"/>
    </location>
</feature>
<accession>A0A4C1ZWJ5</accession>
<dbReference type="OrthoDB" id="10250935at2759"/>
<comment type="caution">
    <text evidence="9">The sequence shown here is derived from an EMBL/GenBank/DDBJ whole genome shotgun (WGS) entry which is preliminary data.</text>
</comment>
<keyword evidence="6" id="KW-0460">Magnesium</keyword>
<evidence type="ECO:0000256" key="7">
    <source>
        <dbReference type="ARBA" id="ARBA00025769"/>
    </source>
</evidence>
<evidence type="ECO:0000256" key="3">
    <source>
        <dbReference type="ARBA" id="ARBA00022723"/>
    </source>
</evidence>
<evidence type="ECO:0000256" key="5">
    <source>
        <dbReference type="ARBA" id="ARBA00022839"/>
    </source>
</evidence>
<dbReference type="InterPro" id="IPR036397">
    <property type="entry name" value="RNaseH_sf"/>
</dbReference>
<evidence type="ECO:0000259" key="8">
    <source>
        <dbReference type="SMART" id="SM00479"/>
    </source>
</evidence>
<dbReference type="Proteomes" id="UP000299102">
    <property type="component" value="Unassembled WGS sequence"/>
</dbReference>
<comment type="similarity">
    <text evidence="7">Belongs to the exonuclease superfamily. TREX family.</text>
</comment>
<dbReference type="Gene3D" id="3.30.420.10">
    <property type="entry name" value="Ribonuclease H-like superfamily/Ribonuclease H"/>
    <property type="match status" value="1"/>
</dbReference>
<dbReference type="SMART" id="SM00479">
    <property type="entry name" value="EXOIII"/>
    <property type="match status" value="1"/>
</dbReference>
<evidence type="ECO:0000256" key="6">
    <source>
        <dbReference type="ARBA" id="ARBA00022842"/>
    </source>
</evidence>
<dbReference type="SUPFAM" id="SSF53098">
    <property type="entry name" value="Ribonuclease H-like"/>
    <property type="match status" value="1"/>
</dbReference>
<dbReference type="Pfam" id="PF00929">
    <property type="entry name" value="RNase_T"/>
    <property type="match status" value="1"/>
</dbReference>
<name>A0A4C1ZWJ5_EUMVA</name>
<organism evidence="9 10">
    <name type="scientific">Eumeta variegata</name>
    <name type="common">Bagworm moth</name>
    <name type="synonym">Eumeta japonica</name>
    <dbReference type="NCBI Taxonomy" id="151549"/>
    <lineage>
        <taxon>Eukaryota</taxon>
        <taxon>Metazoa</taxon>
        <taxon>Ecdysozoa</taxon>
        <taxon>Arthropoda</taxon>
        <taxon>Hexapoda</taxon>
        <taxon>Insecta</taxon>
        <taxon>Pterygota</taxon>
        <taxon>Neoptera</taxon>
        <taxon>Endopterygota</taxon>
        <taxon>Lepidoptera</taxon>
        <taxon>Glossata</taxon>
        <taxon>Ditrysia</taxon>
        <taxon>Tineoidea</taxon>
        <taxon>Psychidae</taxon>
        <taxon>Oiketicinae</taxon>
        <taxon>Eumeta</taxon>
    </lineage>
</organism>
<reference evidence="9 10" key="1">
    <citation type="journal article" date="2019" name="Commun. Biol.">
        <title>The bagworm genome reveals a unique fibroin gene that provides high tensile strength.</title>
        <authorList>
            <person name="Kono N."/>
            <person name="Nakamura H."/>
            <person name="Ohtoshi R."/>
            <person name="Tomita M."/>
            <person name="Numata K."/>
            <person name="Arakawa K."/>
        </authorList>
    </citation>
    <scope>NUCLEOTIDE SEQUENCE [LARGE SCALE GENOMIC DNA]</scope>
</reference>
<keyword evidence="4" id="KW-0378">Hydrolase</keyword>
<dbReference type="PANTHER" id="PTHR13058:SF19">
    <property type="entry name" value="LD40940P"/>
    <property type="match status" value="1"/>
</dbReference>
<dbReference type="AlphaFoldDB" id="A0A4C1ZWJ5"/>
<evidence type="ECO:0000313" key="9">
    <source>
        <dbReference type="EMBL" id="GBP92068.1"/>
    </source>
</evidence>
<keyword evidence="5 9" id="KW-0269">Exonuclease</keyword>
<comment type="cofactor">
    <cofactor evidence="1">
        <name>Mg(2+)</name>
        <dbReference type="ChEBI" id="CHEBI:18420"/>
    </cofactor>
</comment>